<evidence type="ECO:0000313" key="1">
    <source>
        <dbReference type="EMBL" id="KVW95129.1"/>
    </source>
</evidence>
<gene>
    <name evidence="1" type="ORF">ABW22_10760</name>
</gene>
<dbReference type="STRING" id="1123392.GCA_000376425_02708"/>
<dbReference type="SUPFAM" id="SSF56935">
    <property type="entry name" value="Porins"/>
    <property type="match status" value="1"/>
</dbReference>
<name>A0A125BCD0_THIDE</name>
<accession>A0A125BCD0</accession>
<sequence>MALTLACAGNALADDAGARIEELHETTLNLIQLLVDQKVLTQEAADAMLKKARAQAAEKTAQAKAAEAEAGKGVVRVTYVPETVKREIREQVRQEVVAQAKLERWGDVNAVPEWLDRLKWEGDIRLRYQGDLFADGNAPEAFFQVVGQNVSNTLEDRQRERVRLRLGLNANVSGGVDAGIRITTGNTSDPVSTNQTLGNTGNKYSLVLDRAFLKLRPIDDLTLWGGRIPNPFFSTDLVWDRDVNFEGAAVNYAPGAQEPQRVFKPFITAGVFPLQEIEGKTGVAVRDKWLYAAQTGLEWAPSTRARFKIGAGYYQYRNVAGVRNPTPTTTGLYDLSAPQFRQKGNSLFVVDSDANNDGTQDDPVYGLAPDYRIANLTLVADFAEFFPIHIIGTFDWARNVGFDQGNILARTGQSIEPETDGYQVKLTVGHPKFNYIDDHEWQAFIGYRYLERDAVLDAFTDSDFHLGGTNAKGFMIGGSYALYKNTWLSARWMSSDEISGLPLSIDVFQLDLNAKF</sequence>
<keyword evidence="1" id="KW-0675">Receptor</keyword>
<dbReference type="AlphaFoldDB" id="A0A125BCD0"/>
<dbReference type="Proteomes" id="UP000064243">
    <property type="component" value="Unassembled WGS sequence"/>
</dbReference>
<dbReference type="PATRIC" id="fig|36861.3.peg.1819"/>
<proteinExistence type="predicted"/>
<dbReference type="EMBL" id="LDUG01000026">
    <property type="protein sequence ID" value="KVW95129.1"/>
    <property type="molecule type" value="Genomic_DNA"/>
</dbReference>
<keyword evidence="2" id="KW-1185">Reference proteome</keyword>
<reference evidence="1 2" key="1">
    <citation type="journal article" date="2015" name="Appl. Environ. Microbiol.">
        <title>Aerobic and Anaerobic Thiosulfate Oxidation by a Cold-Adapted, Subglacial Chemoautotroph.</title>
        <authorList>
            <person name="Harrold Z.R."/>
            <person name="Skidmore M.L."/>
            <person name="Hamilton T.L."/>
            <person name="Desch L."/>
            <person name="Amada K."/>
            <person name="van Gelder W."/>
            <person name="Glover K."/>
            <person name="Roden E.E."/>
            <person name="Boyd E.S."/>
        </authorList>
    </citation>
    <scope>NUCLEOTIDE SEQUENCE [LARGE SCALE GENOMIC DNA]</scope>
    <source>
        <strain evidence="1 2">RG</strain>
    </source>
</reference>
<evidence type="ECO:0000313" key="2">
    <source>
        <dbReference type="Proteomes" id="UP000064243"/>
    </source>
</evidence>
<dbReference type="Pfam" id="PF16930">
    <property type="entry name" value="Porin_5"/>
    <property type="match status" value="1"/>
</dbReference>
<protein>
    <submittedName>
        <fullName evidence="1">Outer membrane receptor for ferric coprogen and ferric-rhodotorulic acid</fullName>
    </submittedName>
</protein>
<comment type="caution">
    <text evidence="1">The sequence shown here is derived from an EMBL/GenBank/DDBJ whole genome shotgun (WGS) entry which is preliminary data.</text>
</comment>
<organism evidence="1 2">
    <name type="scientific">Thiobacillus denitrificans</name>
    <dbReference type="NCBI Taxonomy" id="36861"/>
    <lineage>
        <taxon>Bacteria</taxon>
        <taxon>Pseudomonadati</taxon>
        <taxon>Pseudomonadota</taxon>
        <taxon>Betaproteobacteria</taxon>
        <taxon>Nitrosomonadales</taxon>
        <taxon>Thiobacillaceae</taxon>
        <taxon>Thiobacillus</taxon>
    </lineage>
</organism>
<dbReference type="InterPro" id="IPR032638">
    <property type="entry name" value="Porin_5"/>
</dbReference>